<dbReference type="KEGG" id="sarm:DVA86_09515"/>
<dbReference type="AlphaFoldDB" id="A0A345XMI6"/>
<protein>
    <submittedName>
        <fullName evidence="1">Uncharacterized protein</fullName>
    </submittedName>
</protein>
<dbReference type="InterPro" id="IPR043767">
    <property type="entry name" value="DUF5713"/>
</dbReference>
<organism evidence="1 2">
    <name type="scientific">Streptomyces armeniacus</name>
    <dbReference type="NCBI Taxonomy" id="83291"/>
    <lineage>
        <taxon>Bacteria</taxon>
        <taxon>Bacillati</taxon>
        <taxon>Actinomycetota</taxon>
        <taxon>Actinomycetes</taxon>
        <taxon>Kitasatosporales</taxon>
        <taxon>Streptomycetaceae</taxon>
        <taxon>Streptomyces</taxon>
    </lineage>
</organism>
<dbReference type="Pfam" id="PF18977">
    <property type="entry name" value="DUF5713"/>
    <property type="match status" value="1"/>
</dbReference>
<gene>
    <name evidence="1" type="ORF">DVA86_09515</name>
</gene>
<dbReference type="RefSeq" id="WP_208877341.1">
    <property type="nucleotide sequence ID" value="NZ_CP031320.1"/>
</dbReference>
<accession>A0A345XMI6</accession>
<dbReference type="EMBL" id="CP031320">
    <property type="protein sequence ID" value="AXK32852.1"/>
    <property type="molecule type" value="Genomic_DNA"/>
</dbReference>
<dbReference type="Proteomes" id="UP000254425">
    <property type="component" value="Chromosome"/>
</dbReference>
<reference evidence="1 2" key="1">
    <citation type="submission" date="2018-07" db="EMBL/GenBank/DDBJ databases">
        <title>Draft genome of the type strain Streptomyces armeniacus ATCC 15676.</title>
        <authorList>
            <person name="Labana P."/>
            <person name="Gosse J.T."/>
            <person name="Boddy C.N."/>
        </authorList>
    </citation>
    <scope>NUCLEOTIDE SEQUENCE [LARGE SCALE GENOMIC DNA]</scope>
    <source>
        <strain evidence="1 2">ATCC 15676</strain>
    </source>
</reference>
<evidence type="ECO:0000313" key="2">
    <source>
        <dbReference type="Proteomes" id="UP000254425"/>
    </source>
</evidence>
<name>A0A345XMI6_9ACTN</name>
<sequence>MPITNQQVAEHAFLQPLYADAYFPDHVLDKGRAILLRLCSRIETERPSDLPALYALTNAATEEFNLLEAEFDAAGSEIETVAREEICEDFCFVASAYGFAEADTEKLVAARDW</sequence>
<proteinExistence type="predicted"/>
<keyword evidence="2" id="KW-1185">Reference proteome</keyword>
<evidence type="ECO:0000313" key="1">
    <source>
        <dbReference type="EMBL" id="AXK32852.1"/>
    </source>
</evidence>